<evidence type="ECO:0000313" key="2">
    <source>
        <dbReference type="EMBL" id="CAG8770274.1"/>
    </source>
</evidence>
<reference evidence="2 3" key="1">
    <citation type="submission" date="2021-06" db="EMBL/GenBank/DDBJ databases">
        <authorList>
            <person name="Kallberg Y."/>
            <person name="Tangrot J."/>
            <person name="Rosling A."/>
        </authorList>
    </citation>
    <scope>NUCLEOTIDE SEQUENCE [LARGE SCALE GENOMIC DNA]</scope>
    <source>
        <strain evidence="2 3">120-4 pot B 10/14</strain>
    </source>
</reference>
<evidence type="ECO:0000256" key="1">
    <source>
        <dbReference type="SAM" id="MobiDB-lite"/>
    </source>
</evidence>
<feature type="non-terminal residue" evidence="2">
    <location>
        <position position="1"/>
    </location>
</feature>
<organism evidence="2 3">
    <name type="scientific">Gigaspora margarita</name>
    <dbReference type="NCBI Taxonomy" id="4874"/>
    <lineage>
        <taxon>Eukaryota</taxon>
        <taxon>Fungi</taxon>
        <taxon>Fungi incertae sedis</taxon>
        <taxon>Mucoromycota</taxon>
        <taxon>Glomeromycotina</taxon>
        <taxon>Glomeromycetes</taxon>
        <taxon>Diversisporales</taxon>
        <taxon>Gigasporaceae</taxon>
        <taxon>Gigaspora</taxon>
    </lineage>
</organism>
<evidence type="ECO:0000313" key="3">
    <source>
        <dbReference type="Proteomes" id="UP000789901"/>
    </source>
</evidence>
<gene>
    <name evidence="2" type="ORF">GMARGA_LOCUS18438</name>
</gene>
<comment type="caution">
    <text evidence="2">The sequence shown here is derived from an EMBL/GenBank/DDBJ whole genome shotgun (WGS) entry which is preliminary data.</text>
</comment>
<protein>
    <submittedName>
        <fullName evidence="2">29794_t:CDS:1</fullName>
    </submittedName>
</protein>
<proteinExistence type="predicted"/>
<keyword evidence="3" id="KW-1185">Reference proteome</keyword>
<feature type="region of interest" description="Disordered" evidence="1">
    <location>
        <begin position="1"/>
        <end position="43"/>
    </location>
</feature>
<feature type="compositionally biased region" description="Polar residues" evidence="1">
    <location>
        <begin position="10"/>
        <end position="33"/>
    </location>
</feature>
<name>A0ABN7VGF8_GIGMA</name>
<accession>A0ABN7VGF8</accession>
<dbReference type="Proteomes" id="UP000789901">
    <property type="component" value="Unassembled WGS sequence"/>
</dbReference>
<sequence length="43" mass="4818">CAVTDKENKYNIQSNEAENQLNIENDTSNTTDSMYPELAKLAP</sequence>
<dbReference type="EMBL" id="CAJVQB010014729">
    <property type="protein sequence ID" value="CAG8770274.1"/>
    <property type="molecule type" value="Genomic_DNA"/>
</dbReference>